<keyword evidence="2" id="KW-1185">Reference proteome</keyword>
<name>A0A8S1NCI8_PARPR</name>
<dbReference type="Proteomes" id="UP000688137">
    <property type="component" value="Unassembled WGS sequence"/>
</dbReference>
<sequence>MEIRLWEIKREQEMNSCDKIYNNMFINIRTALQQITPYSEVSNYITTVLISQKSIFQSKGALILNGEFINQSGIDLKTLFQKKGSYFLESLSKNLI</sequence>
<comment type="caution">
    <text evidence="1">The sequence shown here is derived from an EMBL/GenBank/DDBJ whole genome shotgun (WGS) entry which is preliminary data.</text>
</comment>
<reference evidence="1" key="1">
    <citation type="submission" date="2021-01" db="EMBL/GenBank/DDBJ databases">
        <authorList>
            <consortium name="Genoscope - CEA"/>
            <person name="William W."/>
        </authorList>
    </citation>
    <scope>NUCLEOTIDE SEQUENCE</scope>
</reference>
<evidence type="ECO:0000313" key="1">
    <source>
        <dbReference type="EMBL" id="CAD8089862.1"/>
    </source>
</evidence>
<proteinExistence type="predicted"/>
<gene>
    <name evidence="1" type="ORF">PPRIM_AZ9-3.1.T0840179</name>
</gene>
<evidence type="ECO:0000313" key="2">
    <source>
        <dbReference type="Proteomes" id="UP000688137"/>
    </source>
</evidence>
<organism evidence="1 2">
    <name type="scientific">Paramecium primaurelia</name>
    <dbReference type="NCBI Taxonomy" id="5886"/>
    <lineage>
        <taxon>Eukaryota</taxon>
        <taxon>Sar</taxon>
        <taxon>Alveolata</taxon>
        <taxon>Ciliophora</taxon>
        <taxon>Intramacronucleata</taxon>
        <taxon>Oligohymenophorea</taxon>
        <taxon>Peniculida</taxon>
        <taxon>Parameciidae</taxon>
        <taxon>Paramecium</taxon>
    </lineage>
</organism>
<dbReference type="AlphaFoldDB" id="A0A8S1NCI8"/>
<accession>A0A8S1NCI8</accession>
<dbReference type="EMBL" id="CAJJDM010000087">
    <property type="protein sequence ID" value="CAD8089862.1"/>
    <property type="molecule type" value="Genomic_DNA"/>
</dbReference>
<protein>
    <submittedName>
        <fullName evidence="1">Uncharacterized protein</fullName>
    </submittedName>
</protein>